<gene>
    <name evidence="1" type="ORF">SAMN05421736_109140</name>
</gene>
<dbReference type="OrthoDB" id="2381338at2"/>
<reference evidence="2" key="1">
    <citation type="submission" date="2016-10" db="EMBL/GenBank/DDBJ databases">
        <authorList>
            <person name="Varghese N."/>
            <person name="Submissions S."/>
        </authorList>
    </citation>
    <scope>NUCLEOTIDE SEQUENCE [LARGE SCALE GENOMIC DNA]</scope>
    <source>
        <strain evidence="2">SP</strain>
    </source>
</reference>
<dbReference type="Proteomes" id="UP000198935">
    <property type="component" value="Unassembled WGS sequence"/>
</dbReference>
<dbReference type="Gene3D" id="3.40.720.10">
    <property type="entry name" value="Alkaline Phosphatase, subunit A"/>
    <property type="match status" value="1"/>
</dbReference>
<protein>
    <submittedName>
        <fullName evidence="1">Type I phosphodiesterase / nucleotide pyrophosphatase</fullName>
    </submittedName>
</protein>
<dbReference type="PANTHER" id="PTHR10151:SF120">
    <property type="entry name" value="BIS(5'-ADENOSYL)-TRIPHOSPHATASE"/>
    <property type="match status" value="1"/>
</dbReference>
<dbReference type="Pfam" id="PF01663">
    <property type="entry name" value="Phosphodiest"/>
    <property type="match status" value="1"/>
</dbReference>
<organism evidence="1 2">
    <name type="scientific">Evansella caseinilytica</name>
    <dbReference type="NCBI Taxonomy" id="1503961"/>
    <lineage>
        <taxon>Bacteria</taxon>
        <taxon>Bacillati</taxon>
        <taxon>Bacillota</taxon>
        <taxon>Bacilli</taxon>
        <taxon>Bacillales</taxon>
        <taxon>Bacillaceae</taxon>
        <taxon>Evansella</taxon>
    </lineage>
</organism>
<evidence type="ECO:0000313" key="2">
    <source>
        <dbReference type="Proteomes" id="UP000198935"/>
    </source>
</evidence>
<dbReference type="EMBL" id="FNPI01000009">
    <property type="protein sequence ID" value="SDZ30954.1"/>
    <property type="molecule type" value="Genomic_DNA"/>
</dbReference>
<name>A0A1H3RZ39_9BACI</name>
<dbReference type="InterPro" id="IPR017850">
    <property type="entry name" value="Alkaline_phosphatase_core_sf"/>
</dbReference>
<dbReference type="GO" id="GO:0016787">
    <property type="term" value="F:hydrolase activity"/>
    <property type="evidence" value="ECO:0007669"/>
    <property type="project" value="UniProtKB-ARBA"/>
</dbReference>
<accession>A0A1H3RZ39</accession>
<dbReference type="AlphaFoldDB" id="A0A1H3RZ39"/>
<evidence type="ECO:0000313" key="1">
    <source>
        <dbReference type="EMBL" id="SDZ30954.1"/>
    </source>
</evidence>
<sequence length="491" mass="56269">MVSENKHPKHIIMVILDTFMDEPFQRALKEETLPAFNYFMERAQYFPDMVSPFPTMSVNVESSLLTGRYSDQHNVPALTWFHNKENRIINYGTNAVELLKLGLSRSLYDSLYRLNNEHLNPELATIHEELQRAGKTSASINALVYRGAVRKTIKLPPLLRLFVNLDNTFSTSAPDIFTYGRLATYSRLRKYSQPWNKYGFNNDFSVQEFSYLVRERKLPDFTIVYLPDHDKNVHKFGPMNITGIKQMDKQLQAMLNSFPSWETALENNIWLLIGDNGQAVVHEKQKRALVDIRQILQSYQIVKLRKGVRPNDQLALAMNLRSGFIYSLRPNNIPLRDIAAQLQKDSRIEVIAWKEQGWIHVLAGGKGESLQFSAAGELIDPYQQAWTIQGDHTVLDLQVMGKRITFGDYPDAMMRLYSTLHSHAGDFLVAAVKPGYEFISESSPRHPNGASHGGFHKNDSLIPLIVTGTSSKPEYLRVIDIKDWIIRLMKE</sequence>
<dbReference type="InterPro" id="IPR002591">
    <property type="entry name" value="Phosphodiest/P_Trfase"/>
</dbReference>
<keyword evidence="2" id="KW-1185">Reference proteome</keyword>
<dbReference type="PANTHER" id="PTHR10151">
    <property type="entry name" value="ECTONUCLEOTIDE PYROPHOSPHATASE/PHOSPHODIESTERASE"/>
    <property type="match status" value="1"/>
</dbReference>
<dbReference type="STRING" id="1503961.SAMN05421736_109140"/>
<proteinExistence type="predicted"/>
<dbReference type="SUPFAM" id="SSF53649">
    <property type="entry name" value="Alkaline phosphatase-like"/>
    <property type="match status" value="1"/>
</dbReference>